<evidence type="ECO:0000313" key="3">
    <source>
        <dbReference type="Proteomes" id="UP000031668"/>
    </source>
</evidence>
<feature type="region of interest" description="Disordered" evidence="1">
    <location>
        <begin position="1"/>
        <end position="32"/>
    </location>
</feature>
<organism evidence="2 3">
    <name type="scientific">Thelohanellus kitauei</name>
    <name type="common">Myxosporean</name>
    <dbReference type="NCBI Taxonomy" id="669202"/>
    <lineage>
        <taxon>Eukaryota</taxon>
        <taxon>Metazoa</taxon>
        <taxon>Cnidaria</taxon>
        <taxon>Myxozoa</taxon>
        <taxon>Myxosporea</taxon>
        <taxon>Bivalvulida</taxon>
        <taxon>Platysporina</taxon>
        <taxon>Myxobolidae</taxon>
        <taxon>Thelohanellus</taxon>
    </lineage>
</organism>
<proteinExistence type="predicted"/>
<reference evidence="2 3" key="1">
    <citation type="journal article" date="2014" name="Genome Biol. Evol.">
        <title>The genome of the myxosporean Thelohanellus kitauei shows adaptations to nutrient acquisition within its fish host.</title>
        <authorList>
            <person name="Yang Y."/>
            <person name="Xiong J."/>
            <person name="Zhou Z."/>
            <person name="Huo F."/>
            <person name="Miao W."/>
            <person name="Ran C."/>
            <person name="Liu Y."/>
            <person name="Zhang J."/>
            <person name="Feng J."/>
            <person name="Wang M."/>
            <person name="Wang M."/>
            <person name="Wang L."/>
            <person name="Yao B."/>
        </authorList>
    </citation>
    <scope>NUCLEOTIDE SEQUENCE [LARGE SCALE GENOMIC DNA]</scope>
    <source>
        <strain evidence="2">Wuqing</strain>
    </source>
</reference>
<evidence type="ECO:0000313" key="2">
    <source>
        <dbReference type="EMBL" id="KII66809.1"/>
    </source>
</evidence>
<feature type="compositionally biased region" description="Low complexity" evidence="1">
    <location>
        <begin position="188"/>
        <end position="200"/>
    </location>
</feature>
<comment type="caution">
    <text evidence="2">The sequence shown here is derived from an EMBL/GenBank/DDBJ whole genome shotgun (WGS) entry which is preliminary data.</text>
</comment>
<keyword evidence="3" id="KW-1185">Reference proteome</keyword>
<protein>
    <submittedName>
        <fullName evidence="2">Uncharacterized protein</fullName>
    </submittedName>
</protein>
<dbReference type="EMBL" id="JWZT01003441">
    <property type="protein sequence ID" value="KII66809.1"/>
    <property type="molecule type" value="Genomic_DNA"/>
</dbReference>
<sequence length="213" mass="23551">MLPDDSDDNEKSPVEMDETISDDGFQISKSPTYTPHDIERILSDFSNLSFVDRKVAFDNLTKNRKFLAAYNKISAAVEAMEISVSGLKSKSKFDRDLLLLACQFKKMHLKNPSEASISLPVSDPPERLTDAQRQILSRAINGHHVGSCRASMIGSIDQTLSKGNKRMSTSNEYEKKVKKIVCNHKKGVGSVSESDSSSSESDGESIDHNHVSK</sequence>
<evidence type="ECO:0000256" key="1">
    <source>
        <dbReference type="SAM" id="MobiDB-lite"/>
    </source>
</evidence>
<accession>A0A0C2IMZ0</accession>
<dbReference type="AlphaFoldDB" id="A0A0C2IMZ0"/>
<gene>
    <name evidence="2" type="ORF">RF11_13567</name>
</gene>
<name>A0A0C2IMZ0_THEKT</name>
<feature type="region of interest" description="Disordered" evidence="1">
    <location>
        <begin position="184"/>
        <end position="213"/>
    </location>
</feature>
<dbReference type="Proteomes" id="UP000031668">
    <property type="component" value="Unassembled WGS sequence"/>
</dbReference>